<sequence length="689" mass="74859">MNAKFLYILFGLIIVVTMGTMGCSNNDDSAILQGDELNITDYGVVPDGVTNNTVALQKALDDCSKRYATLIVPAGVYLTGPLFLKSNTTLKLEKDAVLLGIDDMEAYAAAFYPAVHGSAAASSIFTPALLYAGGESNITITGEGTLDGQGDAPGFPQENNATRRPKLIFMVGCRNVTVENIKLRNSAFWSSHYLQCDGVTIRNIDIYSHTNWNNDGIDIDSKNVLVENCTIDVDDDGVCLKSDRYTLCENVVVKDCIIKSNCNAIKFGTSSYGGFKNVQISHCTISKASEDNIRHWQTAHDWANVRQPISVLGGIAVESVDGGILEDVTISDIVISDVLAPIFVRLGDRHKTYSSGKVSVLKNVTIQNVTATGVSSLASSITAVDGSYAENVVIKNVSLTVPGGGTSANISVQVPENKDAYPEATMFKTVLPAYGFYVRHVKGIIFENVKVTVDGTTDARPLFYYDDVIDAVLTGSRPEDITDSKFLRQKNCSNIKVDGVTYEGAIIGDGGNSDPNQGILVVGNNTYTTYDYNGVVWMVTNSKEGTPTDKQYDGHLEGENGYYYASKDKESACPAGWRLPTIAEATALADLINADPEAENVRWWVNGEYSAFAGIRSGSGTWMFWGTQGTWRIGNGKTATPDDDTWVYSTLSSYPDNDITHIPHRIVEDGVNDSNRVRYYSVRCVKIKE</sequence>
<dbReference type="InterPro" id="IPR011050">
    <property type="entry name" value="Pectin_lyase_fold/virulence"/>
</dbReference>
<dbReference type="AlphaFoldDB" id="A0A5J4SSZ5"/>
<comment type="caution">
    <text evidence="5">The sequence shown here is derived from an EMBL/GenBank/DDBJ whole genome shotgun (WGS) entry which is preliminary data.</text>
</comment>
<gene>
    <name evidence="5" type="ORF">EZS27_004198</name>
</gene>
<dbReference type="GO" id="GO:0004650">
    <property type="term" value="F:polygalacturonase activity"/>
    <property type="evidence" value="ECO:0007669"/>
    <property type="project" value="InterPro"/>
</dbReference>
<reference evidence="5" key="1">
    <citation type="submission" date="2019-03" db="EMBL/GenBank/DDBJ databases">
        <title>Single cell metagenomics reveals metabolic interactions within the superorganism composed of flagellate Streblomastix strix and complex community of Bacteroidetes bacteria on its surface.</title>
        <authorList>
            <person name="Treitli S.C."/>
            <person name="Kolisko M."/>
            <person name="Husnik F."/>
            <person name="Keeling P."/>
            <person name="Hampl V."/>
        </authorList>
    </citation>
    <scope>NUCLEOTIDE SEQUENCE</scope>
    <source>
        <strain evidence="5">STM</strain>
    </source>
</reference>
<dbReference type="Gene3D" id="2.160.20.10">
    <property type="entry name" value="Single-stranded right-handed beta-helix, Pectin lyase-like"/>
    <property type="match status" value="1"/>
</dbReference>
<evidence type="ECO:0000256" key="1">
    <source>
        <dbReference type="ARBA" id="ARBA00008834"/>
    </source>
</evidence>
<accession>A0A5J4SSZ5</accession>
<dbReference type="SMART" id="SM00710">
    <property type="entry name" value="PbH1"/>
    <property type="match status" value="9"/>
</dbReference>
<dbReference type="EC" id="3.2.1.82" evidence="5"/>
<dbReference type="PANTHER" id="PTHR31339">
    <property type="entry name" value="PECTIN LYASE-RELATED"/>
    <property type="match status" value="1"/>
</dbReference>
<keyword evidence="2 5" id="KW-0378">Hydrolase</keyword>
<dbReference type="GO" id="GO:0005975">
    <property type="term" value="P:carbohydrate metabolic process"/>
    <property type="evidence" value="ECO:0007669"/>
    <property type="project" value="InterPro"/>
</dbReference>
<evidence type="ECO:0000259" key="4">
    <source>
        <dbReference type="Pfam" id="PF12708"/>
    </source>
</evidence>
<dbReference type="GO" id="GO:0033917">
    <property type="term" value="F:exo-poly-alpha-galacturonosidase activity"/>
    <property type="evidence" value="ECO:0007669"/>
    <property type="project" value="UniProtKB-EC"/>
</dbReference>
<dbReference type="InterPro" id="IPR012334">
    <property type="entry name" value="Pectin_lyas_fold"/>
</dbReference>
<protein>
    <submittedName>
        <fullName evidence="5">Exo-poly-alpha-D-galacturonosidase</fullName>
        <ecNumber evidence="5">3.2.1.82</ecNumber>
    </submittedName>
</protein>
<dbReference type="Pfam" id="PF12708">
    <property type="entry name" value="Pect-lyase_RHGA_epim"/>
    <property type="match status" value="1"/>
</dbReference>
<dbReference type="SUPFAM" id="SSF51126">
    <property type="entry name" value="Pectin lyase-like"/>
    <property type="match status" value="1"/>
</dbReference>
<organism evidence="5">
    <name type="scientific">termite gut metagenome</name>
    <dbReference type="NCBI Taxonomy" id="433724"/>
    <lineage>
        <taxon>unclassified sequences</taxon>
        <taxon>metagenomes</taxon>
        <taxon>organismal metagenomes</taxon>
    </lineage>
</organism>
<dbReference type="Pfam" id="PF00295">
    <property type="entry name" value="Glyco_hydro_28"/>
    <property type="match status" value="1"/>
</dbReference>
<dbReference type="PANTHER" id="PTHR31339:SF9">
    <property type="entry name" value="PLASMIN AND FIBRONECTIN-BINDING PROTEIN A"/>
    <property type="match status" value="1"/>
</dbReference>
<dbReference type="InterPro" id="IPR051801">
    <property type="entry name" value="GH28_Enzymes"/>
</dbReference>
<dbReference type="InterPro" id="IPR024535">
    <property type="entry name" value="RHGA/B-epi-like_pectate_lyase"/>
</dbReference>
<dbReference type="EMBL" id="SNRY01000070">
    <property type="protein sequence ID" value="KAA6348380.1"/>
    <property type="molecule type" value="Genomic_DNA"/>
</dbReference>
<proteinExistence type="inferred from homology"/>
<name>A0A5J4SSZ5_9ZZZZ</name>
<evidence type="ECO:0000313" key="5">
    <source>
        <dbReference type="EMBL" id="KAA6348380.1"/>
    </source>
</evidence>
<comment type="similarity">
    <text evidence="1">Belongs to the glycosyl hydrolase 28 family.</text>
</comment>
<evidence type="ECO:0000256" key="2">
    <source>
        <dbReference type="ARBA" id="ARBA00022801"/>
    </source>
</evidence>
<dbReference type="InterPro" id="IPR000743">
    <property type="entry name" value="Glyco_hydro_28"/>
</dbReference>
<feature type="domain" description="Rhamnogalacturonase A/B/Epimerase-like pectate lyase" evidence="4">
    <location>
        <begin position="38"/>
        <end position="90"/>
    </location>
</feature>
<dbReference type="PROSITE" id="PS51257">
    <property type="entry name" value="PROKAR_LIPOPROTEIN"/>
    <property type="match status" value="1"/>
</dbReference>
<evidence type="ECO:0000256" key="3">
    <source>
        <dbReference type="ARBA" id="ARBA00023295"/>
    </source>
</evidence>
<dbReference type="InterPro" id="IPR006626">
    <property type="entry name" value="PbH1"/>
</dbReference>
<keyword evidence="3 5" id="KW-0326">Glycosidase</keyword>